<proteinExistence type="predicted"/>
<keyword evidence="2" id="KW-1185">Reference proteome</keyword>
<sequence>MTNPTVSVIVVSRNRPKMLSRCLSGIAQLDYGNFEVVVVADLAGCAVVPDGMLAVPFDQPNISAARNLGISNAAGDIIAFIDDDAVPEPTWLKYLVQPFSDPEVAASGGFVIGRNGISFQWKARMAFPDGSAVTMAVSENESTVLQGEPGRAIKTEGTNMAFRARVLRDMNGFDTAFAFFLDETDLNMRLAAMGGRTAITPFALVHHGFAESPRRTAGRVPRDLTAIGKSLRAFVQKHNATLNPLTARQSERDSQRRRLIQHMCAGTLMPGDVGRILHSFDRGWNQEPVEMVQSVEPCERPFMRFTSHFSSAPTVVIAGRFWQKSKLFAEAEARIAEGRRVFVIMLSFTTRFHAVHFDSRGFWVQQGGQFGKSDRSGRLIQFWRAKRRIDAERLRVSTVRNI</sequence>
<reference evidence="1 2" key="1">
    <citation type="submission" date="2016-10" db="EMBL/GenBank/DDBJ databases">
        <authorList>
            <person name="de Groot N.N."/>
        </authorList>
    </citation>
    <scope>NUCLEOTIDE SEQUENCE [LARGE SCALE GENOMIC DNA]</scope>
    <source>
        <strain evidence="1 2">DSM 17925</strain>
    </source>
</reference>
<gene>
    <name evidence="1" type="ORF">SAMN04488515_2963</name>
</gene>
<dbReference type="STRING" id="364200.SAMN04488515_2963"/>
<dbReference type="InterPro" id="IPR029044">
    <property type="entry name" value="Nucleotide-diphossugar_trans"/>
</dbReference>
<dbReference type="PANTHER" id="PTHR43685:SF3">
    <property type="entry name" value="SLR2126 PROTEIN"/>
    <property type="match status" value="1"/>
</dbReference>
<dbReference type="GO" id="GO:0016740">
    <property type="term" value="F:transferase activity"/>
    <property type="evidence" value="ECO:0007669"/>
    <property type="project" value="UniProtKB-KW"/>
</dbReference>
<name>A0A1I0RML9_9RHOB</name>
<dbReference type="Gene3D" id="3.90.550.10">
    <property type="entry name" value="Spore Coat Polysaccharide Biosynthesis Protein SpsA, Chain A"/>
    <property type="match status" value="1"/>
</dbReference>
<keyword evidence="1" id="KW-0808">Transferase</keyword>
<dbReference type="RefSeq" id="WP_089996370.1">
    <property type="nucleotide sequence ID" value="NZ_FOIZ01000002.1"/>
</dbReference>
<dbReference type="InterPro" id="IPR050834">
    <property type="entry name" value="Glycosyltransf_2"/>
</dbReference>
<organism evidence="1 2">
    <name type="scientific">Cognatiyoonia koreensis</name>
    <dbReference type="NCBI Taxonomy" id="364200"/>
    <lineage>
        <taxon>Bacteria</taxon>
        <taxon>Pseudomonadati</taxon>
        <taxon>Pseudomonadota</taxon>
        <taxon>Alphaproteobacteria</taxon>
        <taxon>Rhodobacterales</taxon>
        <taxon>Paracoccaceae</taxon>
        <taxon>Cognatiyoonia</taxon>
    </lineage>
</organism>
<dbReference type="EMBL" id="FOIZ01000002">
    <property type="protein sequence ID" value="SEW42440.1"/>
    <property type="molecule type" value="Genomic_DNA"/>
</dbReference>
<evidence type="ECO:0000313" key="2">
    <source>
        <dbReference type="Proteomes" id="UP000199167"/>
    </source>
</evidence>
<dbReference type="OrthoDB" id="153025at2"/>
<dbReference type="Pfam" id="PF13641">
    <property type="entry name" value="Glyco_tranf_2_3"/>
    <property type="match status" value="1"/>
</dbReference>
<protein>
    <submittedName>
        <fullName evidence="1">Glycosyltransferase like family 2</fullName>
    </submittedName>
</protein>
<dbReference type="Proteomes" id="UP000199167">
    <property type="component" value="Unassembled WGS sequence"/>
</dbReference>
<dbReference type="PANTHER" id="PTHR43685">
    <property type="entry name" value="GLYCOSYLTRANSFERASE"/>
    <property type="match status" value="1"/>
</dbReference>
<accession>A0A1I0RML9</accession>
<evidence type="ECO:0000313" key="1">
    <source>
        <dbReference type="EMBL" id="SEW42440.1"/>
    </source>
</evidence>
<dbReference type="AlphaFoldDB" id="A0A1I0RML9"/>
<dbReference type="SUPFAM" id="SSF53448">
    <property type="entry name" value="Nucleotide-diphospho-sugar transferases"/>
    <property type="match status" value="1"/>
</dbReference>